<evidence type="ECO:0000313" key="8">
    <source>
        <dbReference type="Proteomes" id="UP000249061"/>
    </source>
</evidence>
<feature type="domain" description="O-antigen ligase-related" evidence="6">
    <location>
        <begin position="162"/>
        <end position="305"/>
    </location>
</feature>
<feature type="transmembrane region" description="Helical" evidence="5">
    <location>
        <begin position="137"/>
        <end position="155"/>
    </location>
</feature>
<dbReference type="Proteomes" id="UP000249061">
    <property type="component" value="Unassembled WGS sequence"/>
</dbReference>
<feature type="transmembrane region" description="Helical" evidence="5">
    <location>
        <begin position="97"/>
        <end position="116"/>
    </location>
</feature>
<comment type="subcellular location">
    <subcellularLocation>
        <location evidence="1">Membrane</location>
        <topology evidence="1">Multi-pass membrane protein</topology>
    </subcellularLocation>
</comment>
<dbReference type="InterPro" id="IPR011990">
    <property type="entry name" value="TPR-like_helical_dom_sf"/>
</dbReference>
<dbReference type="Pfam" id="PF04932">
    <property type="entry name" value="Wzy_C"/>
    <property type="match status" value="1"/>
</dbReference>
<gene>
    <name evidence="7" type="ORF">DI536_00110</name>
</gene>
<comment type="caution">
    <text evidence="7">The sequence shown here is derived from an EMBL/GenBank/DDBJ whole genome shotgun (WGS) entry which is preliminary data.</text>
</comment>
<feature type="transmembrane region" description="Helical" evidence="5">
    <location>
        <begin position="74"/>
        <end position="91"/>
    </location>
</feature>
<evidence type="ECO:0000256" key="5">
    <source>
        <dbReference type="SAM" id="Phobius"/>
    </source>
</evidence>
<accession>A0A2W5U1G1</accession>
<evidence type="ECO:0000256" key="3">
    <source>
        <dbReference type="ARBA" id="ARBA00022989"/>
    </source>
</evidence>
<sequence>MTHAGGWLALAALAFVPFTFDHFEVPQQLVLALGVVVLSYTRKSLEVSRSHAVAIALVVGAALVTTFTSSAPALSWTAVLPLLIVSALSFSTAGFRLLFYAAWPIAAWALLQATGLDPFQWAQSASWCGGIRPFSTLGHPTQLGVFMALLCVLALEERRWATAAVTAITCVLTLSRAGWLTLAVGVAAWLVLSRGVRPPRSRRTTWLAVPVTLIVAMGVVGPAALWERLTHFFVAPTRLALWRTALAGFQLHPFTGWGFDTFVLVDQQLRQPEAWQYEWGTTATHAHSIVPNTLATQGVVGIAALLLAVFITARSWRRDGIAHTGAAAATIAWASASLVCFSNVLLAALGACVFAASFKKTKTVALPGWLPLLTLLPCALGLAQFGASVAGAKAITSADARWFDVANGLEPTSSLWPALLGEVHETKGKLELANTAYAEALRITPGTAIFEANVARVASKRGDREAALNGFERARRLAPLDAHIAVDAAEASMRLKEWELAAATLANTLAHYPHNGLAWWALARTRYAQGRTLEARAALEAAVEADWREWPEGVGLARNALVELASSAGDSARAEKYASGPERFAAPADICGAPARLR</sequence>
<dbReference type="EMBL" id="QFQP01000001">
    <property type="protein sequence ID" value="PZR18326.1"/>
    <property type="molecule type" value="Genomic_DNA"/>
</dbReference>
<dbReference type="InterPro" id="IPR051533">
    <property type="entry name" value="WaaL-like"/>
</dbReference>
<evidence type="ECO:0000256" key="2">
    <source>
        <dbReference type="ARBA" id="ARBA00022692"/>
    </source>
</evidence>
<feature type="transmembrane region" description="Helical" evidence="5">
    <location>
        <begin position="48"/>
        <end position="67"/>
    </location>
</feature>
<keyword evidence="2 5" id="KW-0812">Transmembrane</keyword>
<keyword evidence="4 5" id="KW-0472">Membrane</keyword>
<feature type="transmembrane region" description="Helical" evidence="5">
    <location>
        <begin position="368"/>
        <end position="392"/>
    </location>
</feature>
<name>A0A2W5U1G1_9BACT</name>
<dbReference type="Gene3D" id="1.25.40.10">
    <property type="entry name" value="Tetratricopeptide repeat domain"/>
    <property type="match status" value="1"/>
</dbReference>
<protein>
    <recommendedName>
        <fullName evidence="6">O-antigen ligase-related domain-containing protein</fullName>
    </recommendedName>
</protein>
<reference evidence="7 8" key="1">
    <citation type="submission" date="2017-08" db="EMBL/GenBank/DDBJ databases">
        <title>Infants hospitalized years apart are colonized by the same room-sourced microbial strains.</title>
        <authorList>
            <person name="Brooks B."/>
            <person name="Olm M.R."/>
            <person name="Firek B.A."/>
            <person name="Baker R."/>
            <person name="Thomas B.C."/>
            <person name="Morowitz M.J."/>
            <person name="Banfield J.F."/>
        </authorList>
    </citation>
    <scope>NUCLEOTIDE SEQUENCE [LARGE SCALE GENOMIC DNA]</scope>
    <source>
        <strain evidence="7">S2_003_000_R2_14</strain>
    </source>
</reference>
<feature type="transmembrane region" description="Helical" evidence="5">
    <location>
        <begin position="161"/>
        <end position="192"/>
    </location>
</feature>
<feature type="transmembrane region" description="Helical" evidence="5">
    <location>
        <begin position="294"/>
        <end position="313"/>
    </location>
</feature>
<dbReference type="InterPro" id="IPR007016">
    <property type="entry name" value="O-antigen_ligase-rel_domated"/>
</dbReference>
<dbReference type="SUPFAM" id="SSF48452">
    <property type="entry name" value="TPR-like"/>
    <property type="match status" value="1"/>
</dbReference>
<feature type="transmembrane region" description="Helical" evidence="5">
    <location>
        <begin position="325"/>
        <end position="356"/>
    </location>
</feature>
<evidence type="ECO:0000313" key="7">
    <source>
        <dbReference type="EMBL" id="PZR18326.1"/>
    </source>
</evidence>
<feature type="transmembrane region" description="Helical" evidence="5">
    <location>
        <begin position="204"/>
        <end position="226"/>
    </location>
</feature>
<dbReference type="AlphaFoldDB" id="A0A2W5U1G1"/>
<dbReference type="PANTHER" id="PTHR37422:SF13">
    <property type="entry name" value="LIPOPOLYSACCHARIDE BIOSYNTHESIS PROTEIN PA4999-RELATED"/>
    <property type="match status" value="1"/>
</dbReference>
<evidence type="ECO:0000256" key="1">
    <source>
        <dbReference type="ARBA" id="ARBA00004141"/>
    </source>
</evidence>
<organism evidence="7 8">
    <name type="scientific">Archangium gephyra</name>
    <dbReference type="NCBI Taxonomy" id="48"/>
    <lineage>
        <taxon>Bacteria</taxon>
        <taxon>Pseudomonadati</taxon>
        <taxon>Myxococcota</taxon>
        <taxon>Myxococcia</taxon>
        <taxon>Myxococcales</taxon>
        <taxon>Cystobacterineae</taxon>
        <taxon>Archangiaceae</taxon>
        <taxon>Archangium</taxon>
    </lineage>
</organism>
<keyword evidence="3 5" id="KW-1133">Transmembrane helix</keyword>
<evidence type="ECO:0000259" key="6">
    <source>
        <dbReference type="Pfam" id="PF04932"/>
    </source>
</evidence>
<evidence type="ECO:0000256" key="4">
    <source>
        <dbReference type="ARBA" id="ARBA00023136"/>
    </source>
</evidence>
<proteinExistence type="predicted"/>
<dbReference type="GO" id="GO:0016020">
    <property type="term" value="C:membrane"/>
    <property type="evidence" value="ECO:0007669"/>
    <property type="project" value="UniProtKB-SubCell"/>
</dbReference>
<dbReference type="PANTHER" id="PTHR37422">
    <property type="entry name" value="TEICHURONIC ACID BIOSYNTHESIS PROTEIN TUAE"/>
    <property type="match status" value="1"/>
</dbReference>